<dbReference type="InterPro" id="IPR017452">
    <property type="entry name" value="GPCR_Rhodpsn_7TM"/>
</dbReference>
<evidence type="ECO:0000256" key="5">
    <source>
        <dbReference type="ARBA" id="ARBA00023040"/>
    </source>
</evidence>
<feature type="transmembrane region" description="Helical" evidence="10">
    <location>
        <begin position="106"/>
        <end position="124"/>
    </location>
</feature>
<reference evidence="14" key="1">
    <citation type="submission" date="2017-02" db="UniProtKB">
        <authorList>
            <consortium name="WormBaseParasite"/>
        </authorList>
    </citation>
    <scope>IDENTIFICATION</scope>
</reference>
<dbReference type="PANTHER" id="PTHR24230:SF154">
    <property type="entry name" value="G-PROTEIN COUPLED RECEPTORS FAMILY 1 PROFILE DOMAIN-CONTAINING PROTEIN"/>
    <property type="match status" value="1"/>
</dbReference>
<evidence type="ECO:0000256" key="3">
    <source>
        <dbReference type="ARBA" id="ARBA00022692"/>
    </source>
</evidence>
<keyword evidence="3 10" id="KW-0812">Transmembrane</keyword>
<dbReference type="AlphaFoldDB" id="A0A0M3JZU0"/>
<keyword evidence="5" id="KW-0297">G-protein coupled receptor</keyword>
<keyword evidence="2" id="KW-1003">Cell membrane</keyword>
<dbReference type="PROSITE" id="PS50262">
    <property type="entry name" value="G_PROTEIN_RECEP_F1_2"/>
    <property type="match status" value="1"/>
</dbReference>
<evidence type="ECO:0000256" key="10">
    <source>
        <dbReference type="SAM" id="Phobius"/>
    </source>
</evidence>
<keyword evidence="8" id="KW-0807">Transducer</keyword>
<feature type="transmembrane region" description="Helical" evidence="10">
    <location>
        <begin position="210"/>
        <end position="234"/>
    </location>
</feature>
<sequence>MNVTEDGCGDECDIPPEHLFSDFIEMTYLLLVIVIGTPANIYVLTKLFRELRTCKNDSVKIGFLLLKINLNISDLIILIILAVGKFCWLATYAWNGGDLLCKLFNFMSMFALYISSNIVVCIALDRLRNVVTASKIRRRHSTTAVRSMIVISWLLSLLWSVPQLWVWRTLNVYPNYPGGWVQCSDIWSIERFQALHHPLQYMHSELTQNIYNISHLVLVFWGPLLVLLVSYAFIAFRLMQYSIRGPQCSDNSRLIGLRTSSPNFSQRPSIIVQRTDSTEANLSRSSRRNQSIQLQSGSMRKSLSEEYFIDLENSDVRRNLPLQIGANNRDIRAASSVGFRRDRNQSMVTVDSDSFWPRVICAVRLACGSQDMYNGRTTFAATLSTDSNARPSVASTYSNRRSLMNIWSGIRHKDRGSGSGKCTHLIDDQYLFKIDLKAFL</sequence>
<keyword evidence="4 10" id="KW-1133">Transmembrane helix</keyword>
<dbReference type="GO" id="GO:0005886">
    <property type="term" value="C:plasma membrane"/>
    <property type="evidence" value="ECO:0007669"/>
    <property type="project" value="UniProtKB-SubCell"/>
</dbReference>
<name>A0A0M3JZU0_ANISI</name>
<accession>A0A0M3JZU0</accession>
<evidence type="ECO:0000256" key="1">
    <source>
        <dbReference type="ARBA" id="ARBA00004651"/>
    </source>
</evidence>
<dbReference type="GO" id="GO:0008528">
    <property type="term" value="F:G protein-coupled peptide receptor activity"/>
    <property type="evidence" value="ECO:0007669"/>
    <property type="project" value="TreeGrafter"/>
</dbReference>
<protein>
    <submittedName>
        <fullName evidence="14">G_PROTEIN_RECEP_F1_2 domain-containing protein</fullName>
    </submittedName>
</protein>
<keyword evidence="7" id="KW-0675">Receptor</keyword>
<evidence type="ECO:0000256" key="6">
    <source>
        <dbReference type="ARBA" id="ARBA00023136"/>
    </source>
</evidence>
<feature type="transmembrane region" description="Helical" evidence="10">
    <location>
        <begin position="26"/>
        <end position="45"/>
    </location>
</feature>
<dbReference type="PRINTS" id="PR00237">
    <property type="entry name" value="GPCRRHODOPSN"/>
</dbReference>
<feature type="region of interest" description="Disordered" evidence="9">
    <location>
        <begin position="277"/>
        <end position="297"/>
    </location>
</feature>
<dbReference type="PANTHER" id="PTHR24230">
    <property type="entry name" value="G-PROTEIN COUPLED RECEPTOR"/>
    <property type="match status" value="1"/>
</dbReference>
<dbReference type="Pfam" id="PF00001">
    <property type="entry name" value="7tm_1"/>
    <property type="match status" value="1"/>
</dbReference>
<evidence type="ECO:0000256" key="7">
    <source>
        <dbReference type="ARBA" id="ARBA00023170"/>
    </source>
</evidence>
<evidence type="ECO:0000256" key="8">
    <source>
        <dbReference type="ARBA" id="ARBA00023224"/>
    </source>
</evidence>
<keyword evidence="6 10" id="KW-0472">Membrane</keyword>
<dbReference type="InterPro" id="IPR000276">
    <property type="entry name" value="GPCR_Rhodpsn"/>
</dbReference>
<evidence type="ECO:0000256" key="2">
    <source>
        <dbReference type="ARBA" id="ARBA00022475"/>
    </source>
</evidence>
<dbReference type="WBParaSite" id="ASIM_0001404701-mRNA-1">
    <property type="protein sequence ID" value="ASIM_0001404701-mRNA-1"/>
    <property type="gene ID" value="ASIM_0001404701"/>
</dbReference>
<feature type="domain" description="G-protein coupled receptors family 1 profile" evidence="11">
    <location>
        <begin position="39"/>
        <end position="240"/>
    </location>
</feature>
<dbReference type="SUPFAM" id="SSF81321">
    <property type="entry name" value="Family A G protein-coupled receptor-like"/>
    <property type="match status" value="1"/>
</dbReference>
<evidence type="ECO:0000313" key="12">
    <source>
        <dbReference type="EMBL" id="VDK49798.1"/>
    </source>
</evidence>
<feature type="transmembrane region" description="Helical" evidence="10">
    <location>
        <begin position="145"/>
        <end position="167"/>
    </location>
</feature>
<evidence type="ECO:0000313" key="14">
    <source>
        <dbReference type="WBParaSite" id="ASIM_0001404701-mRNA-1"/>
    </source>
</evidence>
<dbReference type="Proteomes" id="UP000267096">
    <property type="component" value="Unassembled WGS sequence"/>
</dbReference>
<dbReference type="Gene3D" id="1.20.1070.10">
    <property type="entry name" value="Rhodopsin 7-helix transmembrane proteins"/>
    <property type="match status" value="1"/>
</dbReference>
<dbReference type="OrthoDB" id="6435638at2759"/>
<evidence type="ECO:0000259" key="11">
    <source>
        <dbReference type="PROSITE" id="PS50262"/>
    </source>
</evidence>
<dbReference type="EMBL" id="UYRR01031402">
    <property type="protein sequence ID" value="VDK49798.1"/>
    <property type="molecule type" value="Genomic_DNA"/>
</dbReference>
<organism evidence="14">
    <name type="scientific">Anisakis simplex</name>
    <name type="common">Herring worm</name>
    <dbReference type="NCBI Taxonomy" id="6269"/>
    <lineage>
        <taxon>Eukaryota</taxon>
        <taxon>Metazoa</taxon>
        <taxon>Ecdysozoa</taxon>
        <taxon>Nematoda</taxon>
        <taxon>Chromadorea</taxon>
        <taxon>Rhabditida</taxon>
        <taxon>Spirurina</taxon>
        <taxon>Ascaridomorpha</taxon>
        <taxon>Ascaridoidea</taxon>
        <taxon>Anisakidae</taxon>
        <taxon>Anisakis</taxon>
        <taxon>Anisakis simplex complex</taxon>
    </lineage>
</organism>
<gene>
    <name evidence="12" type="ORF">ASIM_LOCUS13475</name>
</gene>
<evidence type="ECO:0000256" key="4">
    <source>
        <dbReference type="ARBA" id="ARBA00022989"/>
    </source>
</evidence>
<reference evidence="12 13" key="2">
    <citation type="submission" date="2018-11" db="EMBL/GenBank/DDBJ databases">
        <authorList>
            <consortium name="Pathogen Informatics"/>
        </authorList>
    </citation>
    <scope>NUCLEOTIDE SEQUENCE [LARGE SCALE GENOMIC DNA]</scope>
</reference>
<dbReference type="GO" id="GO:0007218">
    <property type="term" value="P:neuropeptide signaling pathway"/>
    <property type="evidence" value="ECO:0007669"/>
    <property type="project" value="TreeGrafter"/>
</dbReference>
<evidence type="ECO:0000256" key="9">
    <source>
        <dbReference type="SAM" id="MobiDB-lite"/>
    </source>
</evidence>
<proteinExistence type="predicted"/>
<evidence type="ECO:0000313" key="13">
    <source>
        <dbReference type="Proteomes" id="UP000267096"/>
    </source>
</evidence>
<keyword evidence="13" id="KW-1185">Reference proteome</keyword>
<comment type="subcellular location">
    <subcellularLocation>
        <location evidence="1">Cell membrane</location>
        <topology evidence="1">Multi-pass membrane protein</topology>
    </subcellularLocation>
</comment>